<gene>
    <name evidence="1" type="ORF">EVEC_LOCUS914</name>
</gene>
<keyword evidence="2" id="KW-1185">Reference proteome</keyword>
<dbReference type="WBParaSite" id="EVEC_0000120601-mRNA-1">
    <property type="protein sequence ID" value="EVEC_0000120601-mRNA-1"/>
    <property type="gene ID" value="EVEC_0000120601"/>
</dbReference>
<dbReference type="Proteomes" id="UP000274131">
    <property type="component" value="Unassembled WGS sequence"/>
</dbReference>
<accession>A0A0N4UUW8</accession>
<reference evidence="3" key="1">
    <citation type="submission" date="2017-02" db="UniProtKB">
        <authorList>
            <consortium name="WormBaseParasite"/>
        </authorList>
    </citation>
    <scope>IDENTIFICATION</scope>
</reference>
<dbReference type="AlphaFoldDB" id="A0A0N4UUW8"/>
<proteinExistence type="predicted"/>
<evidence type="ECO:0000313" key="1">
    <source>
        <dbReference type="EMBL" id="VDD85771.1"/>
    </source>
</evidence>
<evidence type="ECO:0000313" key="2">
    <source>
        <dbReference type="Proteomes" id="UP000274131"/>
    </source>
</evidence>
<protein>
    <submittedName>
        <fullName evidence="3">Cysteine rich repeat-containing domain protein</fullName>
    </submittedName>
</protein>
<organism evidence="3">
    <name type="scientific">Enterobius vermicularis</name>
    <name type="common">Human pinworm</name>
    <dbReference type="NCBI Taxonomy" id="51028"/>
    <lineage>
        <taxon>Eukaryota</taxon>
        <taxon>Metazoa</taxon>
        <taxon>Ecdysozoa</taxon>
        <taxon>Nematoda</taxon>
        <taxon>Chromadorea</taxon>
        <taxon>Rhabditida</taxon>
        <taxon>Spirurina</taxon>
        <taxon>Oxyuridomorpha</taxon>
        <taxon>Oxyuroidea</taxon>
        <taxon>Oxyuridae</taxon>
        <taxon>Enterobius</taxon>
    </lineage>
</organism>
<reference evidence="1 2" key="2">
    <citation type="submission" date="2018-10" db="EMBL/GenBank/DDBJ databases">
        <authorList>
            <consortium name="Pathogen Informatics"/>
        </authorList>
    </citation>
    <scope>NUCLEOTIDE SEQUENCE [LARGE SCALE GENOMIC DNA]</scope>
</reference>
<sequence>MNCAICSTECLMTCSSLAGIPLNHGIPDLHPVPTIPTYQNSLIPVASQINTSPQQCNCPPPVCVCVPLIGSSYTSCNCEYSNPCSCSAKQQFHQCQPQCQEVCQSNCFNNCTLCASICVATCSSLSSDKNSERLSQNLEITTTAVPVINLFSPAVPQTPPNSNHCTCPLLNCVCLPTLRSGQLPCSCEYSVPCICTPEEQLQQCQLKCQEVCQRSCNKDCAICGYACFTTCSALSSQTIPNSSLTTVSTRSLPVSPTTTTDPTTSIQPKQSYFTILPVPRNVQNLSSTTGVPQVSKQNHCVCTAPNCVCVPTIGVAYLTCNCHYSNPCGCSTEEQMQQCQPVCQEVCRRSCAVNCAVCNYSCSLTCSTLPETEAVKVPQIQLPVAAPLNSLASSVPYIPADLDRCSCPPPKCVCVPSIASMYLSCNCKYSNPCSCGPEQQFYQCQPACQDVCQNTCTINCAACANVCFTSCTSLSGSQVIRFKRNQLSYPAPYKSTWRDFLHTDSGLITLY</sequence>
<dbReference type="EMBL" id="UXUI01007149">
    <property type="protein sequence ID" value="VDD85771.1"/>
    <property type="molecule type" value="Genomic_DNA"/>
</dbReference>
<evidence type="ECO:0000313" key="3">
    <source>
        <dbReference type="WBParaSite" id="EVEC_0000120601-mRNA-1"/>
    </source>
</evidence>
<name>A0A0N4UUW8_ENTVE</name>